<name>A0AAW2L3L0_9LAMI</name>
<evidence type="ECO:0000313" key="2">
    <source>
        <dbReference type="EMBL" id="KAL0313835.1"/>
    </source>
</evidence>
<reference evidence="2" key="1">
    <citation type="submission" date="2020-06" db="EMBL/GenBank/DDBJ databases">
        <authorList>
            <person name="Li T."/>
            <person name="Hu X."/>
            <person name="Zhang T."/>
            <person name="Song X."/>
            <person name="Zhang H."/>
            <person name="Dai N."/>
            <person name="Sheng W."/>
            <person name="Hou X."/>
            <person name="Wei L."/>
        </authorList>
    </citation>
    <scope>NUCLEOTIDE SEQUENCE</scope>
    <source>
        <strain evidence="2">G01</strain>
        <tissue evidence="2">Leaf</tissue>
    </source>
</reference>
<sequence length="261" mass="31090">MYLFNIRQREDESLKNFIGRFNNKMLEVQDLRLDMMVSILIHDLKKGSLASALAKDPPEDVEQLMRVAHKYIDEEEINAMKDREWQRLKGRDRGKEDRDRHARPEKEREHPNRSKFHKYTPLTTTRTKTLMMVEKSNLLQWPRQTKFTPVKKYSSKYCKFHRERGHDTEDCYQLNETERLVRQGYFKEYALEQEARMKDYKVGDRKTRSSSKNRGRFHGREREEGRNKKRENVSVKGVINTIAGGTAEGDSGRARKKHERA</sequence>
<feature type="region of interest" description="Disordered" evidence="1">
    <location>
        <begin position="86"/>
        <end position="120"/>
    </location>
</feature>
<evidence type="ECO:0000256" key="1">
    <source>
        <dbReference type="SAM" id="MobiDB-lite"/>
    </source>
</evidence>
<dbReference type="EMBL" id="JACGWK010000015">
    <property type="protein sequence ID" value="KAL0313835.1"/>
    <property type="molecule type" value="Genomic_DNA"/>
</dbReference>
<feature type="compositionally biased region" description="Basic residues" evidence="1">
    <location>
        <begin position="208"/>
        <end position="217"/>
    </location>
</feature>
<dbReference type="PANTHER" id="PTHR33223">
    <property type="entry name" value="CCHC-TYPE DOMAIN-CONTAINING PROTEIN"/>
    <property type="match status" value="1"/>
</dbReference>
<dbReference type="AlphaFoldDB" id="A0AAW2L3L0"/>
<proteinExistence type="predicted"/>
<accession>A0AAW2L3L0</accession>
<comment type="caution">
    <text evidence="2">The sequence shown here is derived from an EMBL/GenBank/DDBJ whole genome shotgun (WGS) entry which is preliminary data.</text>
</comment>
<protein>
    <recommendedName>
        <fullName evidence="3">Retrotransposon gag domain-containing protein</fullName>
    </recommendedName>
</protein>
<feature type="compositionally biased region" description="Basic and acidic residues" evidence="1">
    <location>
        <begin position="86"/>
        <end position="112"/>
    </location>
</feature>
<gene>
    <name evidence="2" type="ORF">Sangu_2227900</name>
</gene>
<feature type="region of interest" description="Disordered" evidence="1">
    <location>
        <begin position="200"/>
        <end position="261"/>
    </location>
</feature>
<dbReference type="PANTHER" id="PTHR33223:SF10">
    <property type="entry name" value="AMINOTRANSFERASE-LIKE PLANT MOBILE DOMAIN-CONTAINING PROTEIN"/>
    <property type="match status" value="1"/>
</dbReference>
<evidence type="ECO:0008006" key="3">
    <source>
        <dbReference type="Google" id="ProtNLM"/>
    </source>
</evidence>
<organism evidence="2">
    <name type="scientific">Sesamum angustifolium</name>
    <dbReference type="NCBI Taxonomy" id="2727405"/>
    <lineage>
        <taxon>Eukaryota</taxon>
        <taxon>Viridiplantae</taxon>
        <taxon>Streptophyta</taxon>
        <taxon>Embryophyta</taxon>
        <taxon>Tracheophyta</taxon>
        <taxon>Spermatophyta</taxon>
        <taxon>Magnoliopsida</taxon>
        <taxon>eudicotyledons</taxon>
        <taxon>Gunneridae</taxon>
        <taxon>Pentapetalae</taxon>
        <taxon>asterids</taxon>
        <taxon>lamiids</taxon>
        <taxon>Lamiales</taxon>
        <taxon>Pedaliaceae</taxon>
        <taxon>Sesamum</taxon>
    </lineage>
</organism>
<feature type="compositionally biased region" description="Basic and acidic residues" evidence="1">
    <location>
        <begin position="218"/>
        <end position="233"/>
    </location>
</feature>
<reference evidence="2" key="2">
    <citation type="journal article" date="2024" name="Plant">
        <title>Genomic evolution and insights into agronomic trait innovations of Sesamum species.</title>
        <authorList>
            <person name="Miao H."/>
            <person name="Wang L."/>
            <person name="Qu L."/>
            <person name="Liu H."/>
            <person name="Sun Y."/>
            <person name="Le M."/>
            <person name="Wang Q."/>
            <person name="Wei S."/>
            <person name="Zheng Y."/>
            <person name="Lin W."/>
            <person name="Duan Y."/>
            <person name="Cao H."/>
            <person name="Xiong S."/>
            <person name="Wang X."/>
            <person name="Wei L."/>
            <person name="Li C."/>
            <person name="Ma Q."/>
            <person name="Ju M."/>
            <person name="Zhao R."/>
            <person name="Li G."/>
            <person name="Mu C."/>
            <person name="Tian Q."/>
            <person name="Mei H."/>
            <person name="Zhang T."/>
            <person name="Gao T."/>
            <person name="Zhang H."/>
        </authorList>
    </citation>
    <scope>NUCLEOTIDE SEQUENCE</scope>
    <source>
        <strain evidence="2">G01</strain>
    </source>
</reference>